<sequence>MWKRRLCATCAMLLAGVLWAACSGDAYVGVEREPTCGSTEECDPDRTGTQCIDGLCRCADPAEESCCEPGAIEKDGDLCRRQCRPNSECNAALCETPRDCPKPVDPRCGEAVCVDGVCWLALPEQLPNQRRGDCMILRCDESGRLVAEPDDSDVFNDGNECTVDACAQGASVHSPKASGNAEEGSGYCDGEGHRVGCLRDEDCGTPSYACSMSGRCVLEWCGNGIFDNASGETARDCGGPCEPCRAGQPCMVNSDCIEGVCGPDMLCEHADCHDRIQNGAETDVDCGAPSCPACDSGLRCNAHAACKSGVCGDGTCLDPTCDDGVQNGDEAGIDCGTTCPIACPLLISGKET</sequence>
<gene>
    <name evidence="2" type="ORF">BE18_16370</name>
</gene>
<accession>A0A150SD96</accession>
<feature type="chain" id="PRO_5010449871" description="Tryptophan synthase alpha chain" evidence="1">
    <location>
        <begin position="21"/>
        <end position="352"/>
    </location>
</feature>
<reference evidence="2 3" key="1">
    <citation type="submission" date="2014-02" db="EMBL/GenBank/DDBJ databases">
        <title>The small core and large imbalanced accessory genome model reveals a collaborative survival strategy of Sorangium cellulosum strains in nature.</title>
        <authorList>
            <person name="Han K."/>
            <person name="Peng R."/>
            <person name="Blom J."/>
            <person name="Li Y.-Z."/>
        </authorList>
    </citation>
    <scope>NUCLEOTIDE SEQUENCE [LARGE SCALE GENOMIC DNA]</scope>
    <source>
        <strain evidence="2 3">So0149</strain>
    </source>
</reference>
<dbReference type="EMBL" id="JEMC01001204">
    <property type="protein sequence ID" value="KYF98884.1"/>
    <property type="molecule type" value="Genomic_DNA"/>
</dbReference>
<organism evidence="2 3">
    <name type="scientific">Sorangium cellulosum</name>
    <name type="common">Polyangium cellulosum</name>
    <dbReference type="NCBI Taxonomy" id="56"/>
    <lineage>
        <taxon>Bacteria</taxon>
        <taxon>Pseudomonadati</taxon>
        <taxon>Myxococcota</taxon>
        <taxon>Polyangia</taxon>
        <taxon>Polyangiales</taxon>
        <taxon>Polyangiaceae</taxon>
        <taxon>Sorangium</taxon>
    </lineage>
</organism>
<proteinExistence type="predicted"/>
<keyword evidence="1" id="KW-0732">Signal</keyword>
<evidence type="ECO:0000313" key="3">
    <source>
        <dbReference type="Proteomes" id="UP000075515"/>
    </source>
</evidence>
<comment type="caution">
    <text evidence="2">The sequence shown here is derived from an EMBL/GenBank/DDBJ whole genome shotgun (WGS) entry which is preliminary data.</text>
</comment>
<dbReference type="Proteomes" id="UP000075515">
    <property type="component" value="Unassembled WGS sequence"/>
</dbReference>
<evidence type="ECO:0000313" key="2">
    <source>
        <dbReference type="EMBL" id="KYF98884.1"/>
    </source>
</evidence>
<evidence type="ECO:0000256" key="1">
    <source>
        <dbReference type="SAM" id="SignalP"/>
    </source>
</evidence>
<dbReference type="AlphaFoldDB" id="A0A150SD96"/>
<dbReference type="PROSITE" id="PS51257">
    <property type="entry name" value="PROKAR_LIPOPROTEIN"/>
    <property type="match status" value="1"/>
</dbReference>
<evidence type="ECO:0008006" key="4">
    <source>
        <dbReference type="Google" id="ProtNLM"/>
    </source>
</evidence>
<protein>
    <recommendedName>
        <fullName evidence="4">Tryptophan synthase alpha chain</fullName>
    </recommendedName>
</protein>
<name>A0A150SD96_SORCE</name>
<feature type="signal peptide" evidence="1">
    <location>
        <begin position="1"/>
        <end position="20"/>
    </location>
</feature>